<name>A0A9D2M0J1_9FIRM</name>
<accession>A0A9D2M0J1</accession>
<comment type="caution">
    <text evidence="1">The sequence shown here is derived from an EMBL/GenBank/DDBJ whole genome shotgun (WGS) entry which is preliminary data.</text>
</comment>
<dbReference type="AlphaFoldDB" id="A0A9D2M0J1"/>
<dbReference type="InterPro" id="IPR019587">
    <property type="entry name" value="Polyketide_cyclase/dehydratase"/>
</dbReference>
<evidence type="ECO:0000313" key="2">
    <source>
        <dbReference type="Proteomes" id="UP000824214"/>
    </source>
</evidence>
<dbReference type="InterPro" id="IPR023393">
    <property type="entry name" value="START-like_dom_sf"/>
</dbReference>
<dbReference type="EMBL" id="DWXZ01000253">
    <property type="protein sequence ID" value="HJB38727.1"/>
    <property type="molecule type" value="Genomic_DNA"/>
</dbReference>
<dbReference type="SUPFAM" id="SSF55961">
    <property type="entry name" value="Bet v1-like"/>
    <property type="match status" value="1"/>
</dbReference>
<reference evidence="1" key="2">
    <citation type="submission" date="2021-04" db="EMBL/GenBank/DDBJ databases">
        <authorList>
            <person name="Gilroy R."/>
        </authorList>
    </citation>
    <scope>NUCLEOTIDE SEQUENCE</scope>
    <source>
        <strain evidence="1">ChiBcolR8-3208</strain>
    </source>
</reference>
<sequence length="134" mass="15412">MVTSTLQTTLPYPPEQVWQVVTDLTDTAWRSDIARVERTGPGAFVEYTPAGVATRFTVTAQEPCRRWAFRLENSSLRGRWVGEFAPQGGGTRLRFTEEVQPKRWWMRPFVKGYLKGQQARYAGDLRRALETRFG</sequence>
<evidence type="ECO:0000313" key="1">
    <source>
        <dbReference type="EMBL" id="HJB38727.1"/>
    </source>
</evidence>
<dbReference type="Gene3D" id="3.30.530.20">
    <property type="match status" value="1"/>
</dbReference>
<proteinExistence type="predicted"/>
<dbReference type="Pfam" id="PF10604">
    <property type="entry name" value="Polyketide_cyc2"/>
    <property type="match status" value="1"/>
</dbReference>
<reference evidence="1" key="1">
    <citation type="journal article" date="2021" name="PeerJ">
        <title>Extensive microbial diversity within the chicken gut microbiome revealed by metagenomics and culture.</title>
        <authorList>
            <person name="Gilroy R."/>
            <person name="Ravi A."/>
            <person name="Getino M."/>
            <person name="Pursley I."/>
            <person name="Horton D.L."/>
            <person name="Alikhan N.F."/>
            <person name="Baker D."/>
            <person name="Gharbi K."/>
            <person name="Hall N."/>
            <person name="Watson M."/>
            <person name="Adriaenssens E.M."/>
            <person name="Foster-Nyarko E."/>
            <person name="Jarju S."/>
            <person name="Secka A."/>
            <person name="Antonio M."/>
            <person name="Oren A."/>
            <person name="Chaudhuri R.R."/>
            <person name="La Ragione R."/>
            <person name="Hildebrand F."/>
            <person name="Pallen M.J."/>
        </authorList>
    </citation>
    <scope>NUCLEOTIDE SEQUENCE</scope>
    <source>
        <strain evidence="1">ChiBcolR8-3208</strain>
    </source>
</reference>
<organism evidence="1 2">
    <name type="scientific">Candidatus Acutalibacter ornithocaccae</name>
    <dbReference type="NCBI Taxonomy" id="2838416"/>
    <lineage>
        <taxon>Bacteria</taxon>
        <taxon>Bacillati</taxon>
        <taxon>Bacillota</taxon>
        <taxon>Clostridia</taxon>
        <taxon>Eubacteriales</taxon>
        <taxon>Acutalibacteraceae</taxon>
        <taxon>Acutalibacter</taxon>
    </lineage>
</organism>
<gene>
    <name evidence="1" type="ORF">H9942_11795</name>
</gene>
<dbReference type="Proteomes" id="UP000824214">
    <property type="component" value="Unassembled WGS sequence"/>
</dbReference>
<protein>
    <submittedName>
        <fullName evidence="1">SRPBCC family protein</fullName>
    </submittedName>
</protein>